<keyword evidence="4" id="KW-1185">Reference proteome</keyword>
<organism evidence="3 4">
    <name type="scientific">Prototheca wickerhamii</name>
    <dbReference type="NCBI Taxonomy" id="3111"/>
    <lineage>
        <taxon>Eukaryota</taxon>
        <taxon>Viridiplantae</taxon>
        <taxon>Chlorophyta</taxon>
        <taxon>core chlorophytes</taxon>
        <taxon>Trebouxiophyceae</taxon>
        <taxon>Chlorellales</taxon>
        <taxon>Chlorellaceae</taxon>
        <taxon>Prototheca</taxon>
    </lineage>
</organism>
<dbReference type="InterPro" id="IPR025660">
    <property type="entry name" value="Pept_his_AS"/>
</dbReference>
<dbReference type="PROSITE" id="PS00639">
    <property type="entry name" value="THIOL_PROTEASE_HIS"/>
    <property type="match status" value="1"/>
</dbReference>
<comment type="caution">
    <text evidence="3">The sequence shown here is derived from an EMBL/GenBank/DDBJ whole genome shotgun (WGS) entry which is preliminary data.</text>
</comment>
<dbReference type="GO" id="GO:0008234">
    <property type="term" value="F:cysteine-type peptidase activity"/>
    <property type="evidence" value="ECO:0007669"/>
    <property type="project" value="InterPro"/>
</dbReference>
<dbReference type="AlphaFoldDB" id="A0AAD9MH39"/>
<dbReference type="CDD" id="cd02248">
    <property type="entry name" value="Peptidase_C1A"/>
    <property type="match status" value="1"/>
</dbReference>
<dbReference type="Proteomes" id="UP001255856">
    <property type="component" value="Unassembled WGS sequence"/>
</dbReference>
<comment type="similarity">
    <text evidence="1">Belongs to the peptidase C1 family.</text>
</comment>
<accession>A0AAD9MH39</accession>
<feature type="domain" description="Peptidase C1A papain C-terminal" evidence="2">
    <location>
        <begin position="1"/>
        <end position="138"/>
    </location>
</feature>
<evidence type="ECO:0000259" key="2">
    <source>
        <dbReference type="SMART" id="SM00645"/>
    </source>
</evidence>
<dbReference type="InterPro" id="IPR000668">
    <property type="entry name" value="Peptidase_C1A_C"/>
</dbReference>
<reference evidence="3" key="1">
    <citation type="submission" date="2021-01" db="EMBL/GenBank/DDBJ databases">
        <authorList>
            <person name="Eckstrom K.M.E."/>
        </authorList>
    </citation>
    <scope>NUCLEOTIDE SEQUENCE</scope>
    <source>
        <strain evidence="3">UVCC 0001</strain>
    </source>
</reference>
<dbReference type="InterPro" id="IPR039417">
    <property type="entry name" value="Peptidase_C1A_papain-like"/>
</dbReference>
<dbReference type="SMART" id="SM00645">
    <property type="entry name" value="Pept_C1"/>
    <property type="match status" value="1"/>
</dbReference>
<sequence length="166" mass="18194">MRNYPYAAKEMKCLRKLERKRAAVTIDHIVTVPESNETALAQALAHTPTNVAMCCGEFIDAWHLYTGGIFDEKAHCTEPIDHALLAVGYGTDPDGTQFWKIKNSWGAHWGEEGYMRVKRNIADPKGSNAVALLPGFAVKLTDNPRPDAAIVGRKGAATPFLRAASE</sequence>
<proteinExistence type="inferred from homology"/>
<evidence type="ECO:0000313" key="3">
    <source>
        <dbReference type="EMBL" id="KAK2077939.1"/>
    </source>
</evidence>
<gene>
    <name evidence="3" type="ORF">QBZ16_003807</name>
</gene>
<name>A0AAD9MH39_PROWI</name>
<dbReference type="InterPro" id="IPR013128">
    <property type="entry name" value="Peptidase_C1A"/>
</dbReference>
<dbReference type="GO" id="GO:0006508">
    <property type="term" value="P:proteolysis"/>
    <property type="evidence" value="ECO:0007669"/>
    <property type="project" value="InterPro"/>
</dbReference>
<evidence type="ECO:0000313" key="4">
    <source>
        <dbReference type="Proteomes" id="UP001255856"/>
    </source>
</evidence>
<dbReference type="EMBL" id="JASFZW010000005">
    <property type="protein sequence ID" value="KAK2077939.1"/>
    <property type="molecule type" value="Genomic_DNA"/>
</dbReference>
<dbReference type="Pfam" id="PF00112">
    <property type="entry name" value="Peptidase_C1"/>
    <property type="match status" value="1"/>
</dbReference>
<dbReference type="InterPro" id="IPR038765">
    <property type="entry name" value="Papain-like_cys_pep_sf"/>
</dbReference>
<dbReference type="PANTHER" id="PTHR12411">
    <property type="entry name" value="CYSTEINE PROTEASE FAMILY C1-RELATED"/>
    <property type="match status" value="1"/>
</dbReference>
<protein>
    <recommendedName>
        <fullName evidence="2">Peptidase C1A papain C-terminal domain-containing protein</fullName>
    </recommendedName>
</protein>
<dbReference type="SUPFAM" id="SSF54001">
    <property type="entry name" value="Cysteine proteinases"/>
    <property type="match status" value="1"/>
</dbReference>
<dbReference type="Gene3D" id="3.90.70.10">
    <property type="entry name" value="Cysteine proteinases"/>
    <property type="match status" value="1"/>
</dbReference>
<evidence type="ECO:0000256" key="1">
    <source>
        <dbReference type="ARBA" id="ARBA00008455"/>
    </source>
</evidence>